<dbReference type="PANTHER" id="PTHR46662:SF110">
    <property type="entry name" value="OS11G0233000 PROTEIN"/>
    <property type="match status" value="1"/>
</dbReference>
<dbReference type="Pfam" id="PF00560">
    <property type="entry name" value="LRR_1"/>
    <property type="match status" value="3"/>
</dbReference>
<dbReference type="Proteomes" id="UP001374584">
    <property type="component" value="Unassembled WGS sequence"/>
</dbReference>
<dbReference type="InterPro" id="IPR032675">
    <property type="entry name" value="LRR_dom_sf"/>
</dbReference>
<dbReference type="SUPFAM" id="SSF52047">
    <property type="entry name" value="RNI-like"/>
    <property type="match status" value="1"/>
</dbReference>
<sequence length="138" mass="15533">MPCERHVSSQFLETLSSKLPNLEVLHISMNYLTNHILPSLEGFTSLKELYLWDIGLDSDVHMEALCSKLRNLELLDLSDNNFKHTDIVSALSGLSSLKSLYLGNSGLTWRSISNISKLSYLETLDLDGNNLKESESIF</sequence>
<protein>
    <submittedName>
        <fullName evidence="1">Uncharacterized protein</fullName>
    </submittedName>
</protein>
<dbReference type="Gene3D" id="3.80.10.10">
    <property type="entry name" value="Ribonuclease Inhibitor"/>
    <property type="match status" value="1"/>
</dbReference>
<comment type="caution">
    <text evidence="1">The sequence shown here is derived from an EMBL/GenBank/DDBJ whole genome shotgun (WGS) entry which is preliminary data.</text>
</comment>
<dbReference type="PROSITE" id="PS51450">
    <property type="entry name" value="LRR"/>
    <property type="match status" value="1"/>
</dbReference>
<reference evidence="1 2" key="1">
    <citation type="submission" date="2024-01" db="EMBL/GenBank/DDBJ databases">
        <title>The genomes of 5 underutilized Papilionoideae crops provide insights into root nodulation and disease resistanc.</title>
        <authorList>
            <person name="Jiang F."/>
        </authorList>
    </citation>
    <scope>NUCLEOTIDE SEQUENCE [LARGE SCALE GENOMIC DNA]</scope>
    <source>
        <strain evidence="1">JINMINGXINNONG_FW02</strain>
        <tissue evidence="1">Leaves</tissue>
    </source>
</reference>
<keyword evidence="2" id="KW-1185">Reference proteome</keyword>
<dbReference type="EMBL" id="JAYMYR010000003">
    <property type="protein sequence ID" value="KAK7373862.1"/>
    <property type="molecule type" value="Genomic_DNA"/>
</dbReference>
<dbReference type="InterPro" id="IPR001611">
    <property type="entry name" value="Leu-rich_rpt"/>
</dbReference>
<dbReference type="AlphaFoldDB" id="A0AAN9RJR8"/>
<accession>A0AAN9RJR8</accession>
<dbReference type="PANTHER" id="PTHR46662">
    <property type="entry name" value="DI-GLUCOSE BINDING PROTEIN WITH LEUCINE-RICH REPEAT DOMAIN-CONTAINING PROTEIN"/>
    <property type="match status" value="1"/>
</dbReference>
<gene>
    <name evidence="1" type="ORF">VNO80_07282</name>
</gene>
<evidence type="ECO:0000313" key="2">
    <source>
        <dbReference type="Proteomes" id="UP001374584"/>
    </source>
</evidence>
<proteinExistence type="predicted"/>
<evidence type="ECO:0000313" key="1">
    <source>
        <dbReference type="EMBL" id="KAK7373862.1"/>
    </source>
</evidence>
<name>A0AAN9RJR8_PHACN</name>
<organism evidence="1 2">
    <name type="scientific">Phaseolus coccineus</name>
    <name type="common">Scarlet runner bean</name>
    <name type="synonym">Phaseolus multiflorus</name>
    <dbReference type="NCBI Taxonomy" id="3886"/>
    <lineage>
        <taxon>Eukaryota</taxon>
        <taxon>Viridiplantae</taxon>
        <taxon>Streptophyta</taxon>
        <taxon>Embryophyta</taxon>
        <taxon>Tracheophyta</taxon>
        <taxon>Spermatophyta</taxon>
        <taxon>Magnoliopsida</taxon>
        <taxon>eudicotyledons</taxon>
        <taxon>Gunneridae</taxon>
        <taxon>Pentapetalae</taxon>
        <taxon>rosids</taxon>
        <taxon>fabids</taxon>
        <taxon>Fabales</taxon>
        <taxon>Fabaceae</taxon>
        <taxon>Papilionoideae</taxon>
        <taxon>50 kb inversion clade</taxon>
        <taxon>NPAAA clade</taxon>
        <taxon>indigoferoid/millettioid clade</taxon>
        <taxon>Phaseoleae</taxon>
        <taxon>Phaseolus</taxon>
    </lineage>
</organism>